<feature type="transmembrane region" description="Helical" evidence="1">
    <location>
        <begin position="71"/>
        <end position="88"/>
    </location>
</feature>
<dbReference type="RefSeq" id="WP_085784255.1">
    <property type="nucleotide sequence ID" value="NZ_CP008743.1"/>
</dbReference>
<feature type="chain" id="PRO_5012099894" description="Conjugal transfer protein TrbC" evidence="2">
    <location>
        <begin position="27"/>
        <end position="97"/>
    </location>
</feature>
<dbReference type="KEGG" id="naf:GQ61_05085"/>
<evidence type="ECO:0000256" key="2">
    <source>
        <dbReference type="SAM" id="SignalP"/>
    </source>
</evidence>
<evidence type="ECO:0000256" key="1">
    <source>
        <dbReference type="SAM" id="Phobius"/>
    </source>
</evidence>
<keyword evidence="2" id="KW-0732">Signal</keyword>
<organism evidence="3 4">
    <name type="scientific">Candidatus Nucleicultrix amoebiphila FS5</name>
    <dbReference type="NCBI Taxonomy" id="1414854"/>
    <lineage>
        <taxon>Bacteria</taxon>
        <taxon>Pseudomonadati</taxon>
        <taxon>Pseudomonadota</taxon>
        <taxon>Alphaproteobacteria</taxon>
        <taxon>Holosporales</taxon>
        <taxon>Candidatus Nucleicultricaceae</taxon>
        <taxon>Candidatus Nucleicultrix</taxon>
    </lineage>
</organism>
<feature type="signal peptide" evidence="2">
    <location>
        <begin position="1"/>
        <end position="26"/>
    </location>
</feature>
<name>A0A1W6N4M7_9PROT</name>
<keyword evidence="1" id="KW-1133">Transmembrane helix</keyword>
<keyword evidence="1" id="KW-0812">Transmembrane</keyword>
<evidence type="ECO:0008006" key="5">
    <source>
        <dbReference type="Google" id="ProtNLM"/>
    </source>
</evidence>
<evidence type="ECO:0000313" key="3">
    <source>
        <dbReference type="EMBL" id="ARN84772.1"/>
    </source>
</evidence>
<keyword evidence="4" id="KW-1185">Reference proteome</keyword>
<dbReference type="AlphaFoldDB" id="A0A1W6N4M7"/>
<dbReference type="EMBL" id="CP008743">
    <property type="protein sequence ID" value="ARN84772.1"/>
    <property type="molecule type" value="Genomic_DNA"/>
</dbReference>
<feature type="transmembrane region" description="Helical" evidence="1">
    <location>
        <begin position="44"/>
        <end position="64"/>
    </location>
</feature>
<evidence type="ECO:0000313" key="4">
    <source>
        <dbReference type="Proteomes" id="UP000237351"/>
    </source>
</evidence>
<proteinExistence type="predicted"/>
<keyword evidence="1" id="KW-0472">Membrane</keyword>
<gene>
    <name evidence="3" type="ORF">GQ61_05085</name>
</gene>
<protein>
    <recommendedName>
        <fullName evidence="5">Conjugal transfer protein TrbC</fullName>
    </recommendedName>
</protein>
<dbReference type="STRING" id="1414854.GQ61_05085"/>
<sequence length="97" mass="10094">MKKSPIKKTFQSLGAFLITGALTSEAQATAIVKLSEATTQVSTLITGPLGKAVLVFGTIGGVVGAIMKSNLWAAIAIFIIGLVFSFHMDNIAAVFTH</sequence>
<reference evidence="3 4" key="1">
    <citation type="submission" date="2014-06" db="EMBL/GenBank/DDBJ databases">
        <title>The genome of the endonuclear symbiont Nucleicultrix amoebiphila.</title>
        <authorList>
            <person name="Schulz F."/>
            <person name="Horn M."/>
        </authorList>
    </citation>
    <scope>NUCLEOTIDE SEQUENCE [LARGE SCALE GENOMIC DNA]</scope>
    <source>
        <strain evidence="3 4">FS5</strain>
    </source>
</reference>
<dbReference type="Proteomes" id="UP000237351">
    <property type="component" value="Chromosome"/>
</dbReference>
<accession>A0A1W6N4M7</accession>